<dbReference type="KEGG" id="kse:Ksed_06580"/>
<protein>
    <submittedName>
        <fullName evidence="4">DNA primase/polymerase-like protein</fullName>
    </submittedName>
</protein>
<feature type="domain" description="Primase C-terminal 1" evidence="2">
    <location>
        <begin position="217"/>
        <end position="280"/>
    </location>
</feature>
<evidence type="ECO:0000259" key="3">
    <source>
        <dbReference type="SMART" id="SM00943"/>
    </source>
</evidence>
<sequence>MTAAVDAVASVLGRAAGPRPVSVVARELAAVGVPVFPCLSGGKRPLTTHGFHDATTDLERITAWWREHPEANLAVPTGAASGVVVVDVDVHGPVDGYRAFERAHRAGLVSGWWQLLVATPSAGMHAYYPATPDREQRSWQAARAGIDFRGDGGYIVVPPSTVSTGGKSAGYRVRRTNSGASSVLDSDQLREFLDPRPTPAGRSGRKVERSADVSRLAAWVAGRGEGERNRGLFWAACRLAESNIPAPEALEVLAAAATQAGLGEREITATVRSAYRTIIRPRPQTSSRVQDGSSPATDGWFSREATVRPSPPVRGLS</sequence>
<dbReference type="CDD" id="cd04859">
    <property type="entry name" value="Prim_Pol"/>
    <property type="match status" value="1"/>
</dbReference>
<accession>C7NLQ4</accession>
<evidence type="ECO:0000313" key="4">
    <source>
        <dbReference type="EMBL" id="ACV05720.1"/>
    </source>
</evidence>
<dbReference type="InterPro" id="IPR015330">
    <property type="entry name" value="DNA_primase/pol_bifunc_N"/>
</dbReference>
<reference evidence="4 5" key="1">
    <citation type="journal article" date="2009" name="Stand. Genomic Sci.">
        <title>Complete genome sequence of Kytococcus sedentarius type strain (541).</title>
        <authorList>
            <person name="Sims D."/>
            <person name="Brettin T."/>
            <person name="Detter J.C."/>
            <person name="Han C."/>
            <person name="Lapidus A."/>
            <person name="Copeland A."/>
            <person name="Glavina Del Rio T."/>
            <person name="Nolan M."/>
            <person name="Chen F."/>
            <person name="Lucas S."/>
            <person name="Tice H."/>
            <person name="Cheng J.F."/>
            <person name="Bruce D."/>
            <person name="Goodwin L."/>
            <person name="Pitluck S."/>
            <person name="Ovchinnikova G."/>
            <person name="Pati A."/>
            <person name="Ivanova N."/>
            <person name="Mavrommatis K."/>
            <person name="Chen A."/>
            <person name="Palaniappan K."/>
            <person name="D'haeseleer P."/>
            <person name="Chain P."/>
            <person name="Bristow J."/>
            <person name="Eisen J.A."/>
            <person name="Markowitz V."/>
            <person name="Hugenholtz P."/>
            <person name="Schneider S."/>
            <person name="Goker M."/>
            <person name="Pukall R."/>
            <person name="Kyrpides N.C."/>
            <person name="Klenk H.P."/>
        </authorList>
    </citation>
    <scope>NUCLEOTIDE SEQUENCE [LARGE SCALE GENOMIC DNA]</scope>
    <source>
        <strain evidence="5">ATCC 14392 / DSM 20547 / JCM 11482 / CCUG 33030 / NBRC 15357 / NCTC 11040 / CCM 314 / 541</strain>
    </source>
</reference>
<evidence type="ECO:0000259" key="2">
    <source>
        <dbReference type="SMART" id="SM00942"/>
    </source>
</evidence>
<dbReference type="AlphaFoldDB" id="C7NLQ4"/>
<dbReference type="HOGENOM" id="CLU_057861_0_0_11"/>
<feature type="region of interest" description="Disordered" evidence="1">
    <location>
        <begin position="279"/>
        <end position="317"/>
    </location>
</feature>
<dbReference type="EMBL" id="CP001686">
    <property type="protein sequence ID" value="ACV05720.1"/>
    <property type="molecule type" value="Genomic_DNA"/>
</dbReference>
<gene>
    <name evidence="4" type="ordered locus">Ksed_06580</name>
</gene>
<dbReference type="InterPro" id="IPR014820">
    <property type="entry name" value="PriCT_1"/>
</dbReference>
<evidence type="ECO:0000313" key="5">
    <source>
        <dbReference type="Proteomes" id="UP000006666"/>
    </source>
</evidence>
<dbReference type="Proteomes" id="UP000006666">
    <property type="component" value="Chromosome"/>
</dbReference>
<dbReference type="Pfam" id="PF08708">
    <property type="entry name" value="PriCT_1"/>
    <property type="match status" value="1"/>
</dbReference>
<keyword evidence="5" id="KW-1185">Reference proteome</keyword>
<proteinExistence type="predicted"/>
<name>C7NLQ4_KYTSD</name>
<feature type="compositionally biased region" description="Polar residues" evidence="1">
    <location>
        <begin position="283"/>
        <end position="296"/>
    </location>
</feature>
<dbReference type="SMART" id="SM00942">
    <property type="entry name" value="PriCT_1"/>
    <property type="match status" value="1"/>
</dbReference>
<dbReference type="SMART" id="SM00943">
    <property type="entry name" value="Prim-Pol"/>
    <property type="match status" value="1"/>
</dbReference>
<dbReference type="RefSeq" id="WP_012802135.1">
    <property type="nucleotide sequence ID" value="NC_013169.1"/>
</dbReference>
<dbReference type="STRING" id="478801.Ksed_06580"/>
<dbReference type="Pfam" id="PF09250">
    <property type="entry name" value="Prim-Pol"/>
    <property type="match status" value="1"/>
</dbReference>
<dbReference type="SUPFAM" id="SSF56747">
    <property type="entry name" value="Prim-pol domain"/>
    <property type="match status" value="1"/>
</dbReference>
<organism evidence="4 5">
    <name type="scientific">Kytococcus sedentarius (strain ATCC 14392 / DSM 20547 / JCM 11482 / CCUG 33030 / NBRC 15357 / NCTC 11040 / CCM 314 / 541)</name>
    <name type="common">Micrococcus sedentarius</name>
    <dbReference type="NCBI Taxonomy" id="478801"/>
    <lineage>
        <taxon>Bacteria</taxon>
        <taxon>Bacillati</taxon>
        <taxon>Actinomycetota</taxon>
        <taxon>Actinomycetes</taxon>
        <taxon>Micrococcales</taxon>
        <taxon>Kytococcaceae</taxon>
        <taxon>Kytococcus</taxon>
    </lineage>
</organism>
<dbReference type="eggNOG" id="COG5519">
    <property type="taxonomic scope" value="Bacteria"/>
</dbReference>
<feature type="domain" description="DNA primase/polymerase bifunctional N-terminal" evidence="3">
    <location>
        <begin position="25"/>
        <end position="184"/>
    </location>
</feature>
<evidence type="ECO:0000256" key="1">
    <source>
        <dbReference type="SAM" id="MobiDB-lite"/>
    </source>
</evidence>